<evidence type="ECO:0000256" key="2">
    <source>
        <dbReference type="ARBA" id="ARBA00004882"/>
    </source>
</evidence>
<evidence type="ECO:0000313" key="17">
    <source>
        <dbReference type="EMBL" id="SCM74417.1"/>
    </source>
</evidence>
<dbReference type="AlphaFoldDB" id="A0A212LA99"/>
<dbReference type="RefSeq" id="WP_288199746.1">
    <property type="nucleotide sequence ID" value="NZ_LT608334.1"/>
</dbReference>
<keyword evidence="7 12" id="KW-0479">Metal-binding</keyword>
<keyword evidence="6 12" id="KW-0686">Riboflavin biosynthesis</keyword>
<evidence type="ECO:0000259" key="16">
    <source>
        <dbReference type="PROSITE" id="PS51747"/>
    </source>
</evidence>
<dbReference type="GO" id="GO:0008270">
    <property type="term" value="F:zinc ion binding"/>
    <property type="evidence" value="ECO:0007669"/>
    <property type="project" value="InterPro"/>
</dbReference>
<evidence type="ECO:0000256" key="15">
    <source>
        <dbReference type="PIRSR" id="PIRSR006769-3"/>
    </source>
</evidence>
<dbReference type="EMBL" id="FMJD01000005">
    <property type="protein sequence ID" value="SCM74417.1"/>
    <property type="molecule type" value="Genomic_DNA"/>
</dbReference>
<dbReference type="PROSITE" id="PS51747">
    <property type="entry name" value="CYT_DCMP_DEAMINASES_2"/>
    <property type="match status" value="1"/>
</dbReference>
<feature type="binding site" evidence="14">
    <location>
        <position position="220"/>
    </location>
    <ligand>
        <name>NADP(+)</name>
        <dbReference type="ChEBI" id="CHEBI:58349"/>
    </ligand>
</feature>
<dbReference type="SUPFAM" id="SSF53927">
    <property type="entry name" value="Cytidine deaminase-like"/>
    <property type="match status" value="1"/>
</dbReference>
<feature type="binding site" evidence="14">
    <location>
        <position position="179"/>
    </location>
    <ligand>
        <name>NADP(+)</name>
        <dbReference type="ChEBI" id="CHEBI:58349"/>
    </ligand>
</feature>
<dbReference type="InterPro" id="IPR016193">
    <property type="entry name" value="Cytidine_deaminase-like"/>
</dbReference>
<feature type="binding site" evidence="14">
    <location>
        <position position="208"/>
    </location>
    <ligand>
        <name>substrate</name>
    </ligand>
</feature>
<dbReference type="SUPFAM" id="SSF53597">
    <property type="entry name" value="Dihydrofolate reductase-like"/>
    <property type="match status" value="1"/>
</dbReference>
<reference evidence="17" key="1">
    <citation type="submission" date="2016-08" db="EMBL/GenBank/DDBJ databases">
        <authorList>
            <person name="Seilhamer J.J."/>
        </authorList>
    </citation>
    <scope>NUCLEOTIDE SEQUENCE</scope>
    <source>
        <strain evidence="17">86</strain>
    </source>
</reference>
<feature type="domain" description="CMP/dCMP-type deaminase" evidence="16">
    <location>
        <begin position="14"/>
        <end position="139"/>
    </location>
</feature>
<keyword evidence="8 12" id="KW-0862">Zinc</keyword>
<evidence type="ECO:0000256" key="9">
    <source>
        <dbReference type="ARBA" id="ARBA00022857"/>
    </source>
</evidence>
<comment type="catalytic activity">
    <reaction evidence="12">
        <text>2,5-diamino-6-hydroxy-4-(5-phosphoribosylamino)-pyrimidine + H2O + H(+) = 5-amino-6-(5-phospho-D-ribosylamino)uracil + NH4(+)</text>
        <dbReference type="Rhea" id="RHEA:21868"/>
        <dbReference type="ChEBI" id="CHEBI:15377"/>
        <dbReference type="ChEBI" id="CHEBI:15378"/>
        <dbReference type="ChEBI" id="CHEBI:28938"/>
        <dbReference type="ChEBI" id="CHEBI:58453"/>
        <dbReference type="ChEBI" id="CHEBI:58614"/>
        <dbReference type="EC" id="3.5.4.26"/>
    </reaction>
</comment>
<evidence type="ECO:0000256" key="14">
    <source>
        <dbReference type="PIRSR" id="PIRSR006769-2"/>
    </source>
</evidence>
<comment type="catalytic activity">
    <reaction evidence="12">
        <text>5-amino-6-(5-phospho-D-ribitylamino)uracil + NADP(+) = 5-amino-6-(5-phospho-D-ribosylamino)uracil + NADPH + H(+)</text>
        <dbReference type="Rhea" id="RHEA:17845"/>
        <dbReference type="ChEBI" id="CHEBI:15378"/>
        <dbReference type="ChEBI" id="CHEBI:57783"/>
        <dbReference type="ChEBI" id="CHEBI:58349"/>
        <dbReference type="ChEBI" id="CHEBI:58421"/>
        <dbReference type="ChEBI" id="CHEBI:58453"/>
        <dbReference type="EC" id="1.1.1.193"/>
    </reaction>
</comment>
<dbReference type="PANTHER" id="PTHR38011:SF7">
    <property type="entry name" value="2,5-DIAMINO-6-RIBOSYLAMINO-4(3H)-PYRIMIDINONE 5'-PHOSPHATE REDUCTASE"/>
    <property type="match status" value="1"/>
</dbReference>
<dbReference type="InterPro" id="IPR002125">
    <property type="entry name" value="CMP_dCMP_dom"/>
</dbReference>
<dbReference type="InterPro" id="IPR016192">
    <property type="entry name" value="APOBEC/CMP_deaminase_Zn-bd"/>
</dbReference>
<feature type="binding site" evidence="15">
    <location>
        <position position="91"/>
    </location>
    <ligand>
        <name>Zn(2+)</name>
        <dbReference type="ChEBI" id="CHEBI:29105"/>
        <note>catalytic</note>
    </ligand>
</feature>
<dbReference type="GO" id="GO:0009231">
    <property type="term" value="P:riboflavin biosynthetic process"/>
    <property type="evidence" value="ECO:0007669"/>
    <property type="project" value="UniProtKB-UniPathway"/>
</dbReference>
<proteinExistence type="inferred from homology"/>
<evidence type="ECO:0000256" key="3">
    <source>
        <dbReference type="ARBA" id="ARBA00004910"/>
    </source>
</evidence>
<dbReference type="Gene3D" id="3.40.140.10">
    <property type="entry name" value="Cytidine Deaminase, domain 2"/>
    <property type="match status" value="1"/>
</dbReference>
<keyword evidence="10 12" id="KW-0560">Oxidoreductase</keyword>
<comment type="pathway">
    <text evidence="3 12">Cofactor biosynthesis; riboflavin biosynthesis; 5-amino-6-(D-ribitylamino)uracil from GTP: step 3/4.</text>
</comment>
<dbReference type="PANTHER" id="PTHR38011">
    <property type="entry name" value="DIHYDROFOLATE REDUCTASE FAMILY PROTEIN (AFU_ORTHOLOGUE AFUA_8G06820)"/>
    <property type="match status" value="1"/>
</dbReference>
<dbReference type="InterPro" id="IPR002734">
    <property type="entry name" value="RibDG_C"/>
</dbReference>
<evidence type="ECO:0000256" key="6">
    <source>
        <dbReference type="ARBA" id="ARBA00022619"/>
    </source>
</evidence>
<evidence type="ECO:0000256" key="1">
    <source>
        <dbReference type="ARBA" id="ARBA00002151"/>
    </source>
</evidence>
<evidence type="ECO:0000256" key="11">
    <source>
        <dbReference type="ARBA" id="ARBA00023268"/>
    </source>
</evidence>
<evidence type="ECO:0000256" key="13">
    <source>
        <dbReference type="PIRSR" id="PIRSR006769-1"/>
    </source>
</evidence>
<comment type="similarity">
    <text evidence="5 12">In the C-terminal section; belongs to the HTP reductase family.</text>
</comment>
<dbReference type="EC" id="1.1.1.193" evidence="12"/>
<keyword evidence="9 12" id="KW-0521">NADP</keyword>
<organism evidence="17">
    <name type="scientific">uncultured Pleomorphomonas sp</name>
    <dbReference type="NCBI Taxonomy" id="442121"/>
    <lineage>
        <taxon>Bacteria</taxon>
        <taxon>Pseudomonadati</taxon>
        <taxon>Pseudomonadota</taxon>
        <taxon>Alphaproteobacteria</taxon>
        <taxon>Hyphomicrobiales</taxon>
        <taxon>Pleomorphomonadaceae</taxon>
        <taxon>Pleomorphomonas</taxon>
        <taxon>environmental samples</taxon>
    </lineage>
</organism>
<feature type="binding site" evidence="15">
    <location>
        <position position="100"/>
    </location>
    <ligand>
        <name>Zn(2+)</name>
        <dbReference type="ChEBI" id="CHEBI:29105"/>
        <note>catalytic</note>
    </ligand>
</feature>
<dbReference type="InterPro" id="IPR004794">
    <property type="entry name" value="Eubact_RibD"/>
</dbReference>
<feature type="binding site" evidence="14">
    <location>
        <position position="231"/>
    </location>
    <ligand>
        <name>substrate</name>
    </ligand>
</feature>
<evidence type="ECO:0000256" key="10">
    <source>
        <dbReference type="ARBA" id="ARBA00023002"/>
    </source>
</evidence>
<dbReference type="Gene3D" id="3.40.430.10">
    <property type="entry name" value="Dihydrofolate Reductase, subunit A"/>
    <property type="match status" value="2"/>
</dbReference>
<gene>
    <name evidence="17" type="ORF">KL86PLE_130210</name>
</gene>
<evidence type="ECO:0000256" key="7">
    <source>
        <dbReference type="ARBA" id="ARBA00022723"/>
    </source>
</evidence>
<sequence>MGAPYDRTPLPAGVIADAFARAIAAAADHAGATSPNPPVGCALLDASGETLAVEAHRKAGDLHAEARAIAACRAAGTIDRIHTVVVTLEPCNHHGRTPPCAEAILSTPAREVWIAETDPNPRVEGGGAARLTAAGLSVRFLAELDHPDTPRLAADAERLVAPFVKWVTTGLPFVTIKQALDETGSMIPPAGQRTFTSETSLTLAHRLRRRADAILTGTGTILADNPEFTVRRLPDHPGKSRILAILDREGRVPSDYLTEAARRGLRPMLFVDIGEALARLGEQDVHEVLVEAGPTLAAAILATDLWDEHIVIKKVGDGVADHITISRNHDRKG</sequence>
<dbReference type="PIRSF" id="PIRSF006769">
    <property type="entry name" value="RibD"/>
    <property type="match status" value="1"/>
</dbReference>
<comment type="pathway">
    <text evidence="2 12">Cofactor biosynthesis; riboflavin biosynthesis; 5-amino-6-(D-ribitylamino)uracil from GTP: step 2/4.</text>
</comment>
<dbReference type="InterPro" id="IPR024072">
    <property type="entry name" value="DHFR-like_dom_sf"/>
</dbReference>
<evidence type="ECO:0000256" key="4">
    <source>
        <dbReference type="ARBA" id="ARBA00005259"/>
    </source>
</evidence>
<feature type="binding site" evidence="14">
    <location>
        <position position="291"/>
    </location>
    <ligand>
        <name>substrate</name>
    </ligand>
</feature>
<dbReference type="GO" id="GO:0008835">
    <property type="term" value="F:diaminohydroxyphosphoribosylaminopyrimidine deaminase activity"/>
    <property type="evidence" value="ECO:0007669"/>
    <property type="project" value="UniProtKB-EC"/>
</dbReference>
<feature type="binding site" evidence="14">
    <location>
        <begin position="293"/>
        <end position="299"/>
    </location>
    <ligand>
        <name>NADP(+)</name>
        <dbReference type="ChEBI" id="CHEBI:58349"/>
    </ligand>
</feature>
<feature type="active site" description="Proton donor" evidence="13">
    <location>
        <position position="65"/>
    </location>
</feature>
<dbReference type="NCBIfam" id="TIGR00326">
    <property type="entry name" value="eubact_ribD"/>
    <property type="match status" value="1"/>
</dbReference>
<dbReference type="EC" id="3.5.4.26" evidence="12"/>
<feature type="binding site" evidence="15">
    <location>
        <position position="63"/>
    </location>
    <ligand>
        <name>Zn(2+)</name>
        <dbReference type="ChEBI" id="CHEBI:29105"/>
        <note>catalytic</note>
    </ligand>
</feature>
<keyword evidence="12" id="KW-0378">Hydrolase</keyword>
<dbReference type="UniPathway" id="UPA00275">
    <property type="reaction ID" value="UER00401"/>
</dbReference>
<keyword evidence="11" id="KW-0511">Multifunctional enzyme</keyword>
<dbReference type="CDD" id="cd01284">
    <property type="entry name" value="Riboflavin_deaminase-reductase"/>
    <property type="match status" value="1"/>
</dbReference>
<dbReference type="Pfam" id="PF01872">
    <property type="entry name" value="RibD_C"/>
    <property type="match status" value="1"/>
</dbReference>
<dbReference type="Pfam" id="PF00383">
    <property type="entry name" value="dCMP_cyt_deam_1"/>
    <property type="match status" value="1"/>
</dbReference>
<accession>A0A212LA99</accession>
<evidence type="ECO:0000256" key="5">
    <source>
        <dbReference type="ARBA" id="ARBA00007417"/>
    </source>
</evidence>
<name>A0A212LA99_9HYPH</name>
<comment type="cofactor">
    <cofactor evidence="12 15">
        <name>Zn(2+)</name>
        <dbReference type="ChEBI" id="CHEBI:29105"/>
    </cofactor>
    <text evidence="12 15">Binds 1 zinc ion.</text>
</comment>
<feature type="binding site" evidence="14">
    <location>
        <position position="224"/>
    </location>
    <ligand>
        <name>NADP(+)</name>
        <dbReference type="ChEBI" id="CHEBI:58349"/>
    </ligand>
</feature>
<dbReference type="InterPro" id="IPR050765">
    <property type="entry name" value="Riboflavin_Biosynth_HTPR"/>
</dbReference>
<evidence type="ECO:0000256" key="12">
    <source>
        <dbReference type="PIRNR" id="PIRNR006769"/>
    </source>
</evidence>
<evidence type="ECO:0000256" key="8">
    <source>
        <dbReference type="ARBA" id="ARBA00022833"/>
    </source>
</evidence>
<comment type="similarity">
    <text evidence="4 12">In the N-terminal section; belongs to the cytidine and deoxycytidylate deaminase family.</text>
</comment>
<dbReference type="PROSITE" id="PS00903">
    <property type="entry name" value="CYT_DCMP_DEAMINASES_1"/>
    <property type="match status" value="1"/>
</dbReference>
<comment type="function">
    <text evidence="1 12">Converts 2,5-diamino-6-(ribosylamino)-4(3h)-pyrimidinone 5'-phosphate into 5-amino-6-(ribosylamino)-2,4(1h,3h)-pyrimidinedione 5'-phosphate.</text>
</comment>
<dbReference type="GO" id="GO:0008703">
    <property type="term" value="F:5-amino-6-(5-phosphoribosylamino)uracil reductase activity"/>
    <property type="evidence" value="ECO:0007669"/>
    <property type="project" value="UniProtKB-EC"/>
</dbReference>
<protein>
    <recommendedName>
        <fullName evidence="12">Riboflavin biosynthesis protein RibD</fullName>
    </recommendedName>
    <domain>
        <recommendedName>
            <fullName evidence="12">Diaminohydroxyphosphoribosylaminopyrimidine deaminase</fullName>
            <shortName evidence="12">DRAP deaminase</shortName>
            <ecNumber evidence="12">3.5.4.26</ecNumber>
        </recommendedName>
        <alternativeName>
            <fullName evidence="12">Riboflavin-specific deaminase</fullName>
        </alternativeName>
    </domain>
    <domain>
        <recommendedName>
            <fullName evidence="12">5-amino-6-(5-phosphoribosylamino)uracil reductase</fullName>
            <ecNumber evidence="12">1.1.1.193</ecNumber>
        </recommendedName>
        <alternativeName>
            <fullName evidence="12">HTP reductase</fullName>
        </alternativeName>
    </domain>
</protein>